<evidence type="ECO:0000256" key="7">
    <source>
        <dbReference type="ARBA" id="ARBA00023134"/>
    </source>
</evidence>
<protein>
    <recommendedName>
        <fullName evidence="13">Rho-related GTP-binding protein Rho6</fullName>
    </recommendedName>
    <alternativeName>
        <fullName evidence="15">Rho family GTPase 1</fullName>
    </alternativeName>
    <alternativeName>
        <fullName evidence="14">Rnd1</fullName>
    </alternativeName>
</protein>
<organism evidence="16 17">
    <name type="scientific">Dissostichus mawsoni</name>
    <name type="common">Antarctic cod</name>
    <dbReference type="NCBI Taxonomy" id="36200"/>
    <lineage>
        <taxon>Eukaryota</taxon>
        <taxon>Metazoa</taxon>
        <taxon>Chordata</taxon>
        <taxon>Craniata</taxon>
        <taxon>Vertebrata</taxon>
        <taxon>Euteleostomi</taxon>
        <taxon>Actinopterygii</taxon>
        <taxon>Neopterygii</taxon>
        <taxon>Teleostei</taxon>
        <taxon>Neoteleostei</taxon>
        <taxon>Acanthomorphata</taxon>
        <taxon>Eupercaria</taxon>
        <taxon>Perciformes</taxon>
        <taxon>Notothenioidei</taxon>
        <taxon>Nototheniidae</taxon>
        <taxon>Dissostichus</taxon>
    </lineage>
</organism>
<keyword evidence="10" id="KW-0449">Lipoprotein</keyword>
<dbReference type="PANTHER" id="PTHR24072">
    <property type="entry name" value="RHO FAMILY GTPASE"/>
    <property type="match status" value="1"/>
</dbReference>
<dbReference type="InterPro" id="IPR005225">
    <property type="entry name" value="Small_GTP-bd"/>
</dbReference>
<evidence type="ECO:0000256" key="4">
    <source>
        <dbReference type="ARBA" id="ARBA00022481"/>
    </source>
</evidence>
<dbReference type="PROSITE" id="PS51419">
    <property type="entry name" value="RAB"/>
    <property type="match status" value="1"/>
</dbReference>
<keyword evidence="3" id="KW-1003">Cell membrane</keyword>
<dbReference type="PROSITE" id="PS51421">
    <property type="entry name" value="RAS"/>
    <property type="match status" value="1"/>
</dbReference>
<dbReference type="GO" id="GO:0005525">
    <property type="term" value="F:GTP binding"/>
    <property type="evidence" value="ECO:0007669"/>
    <property type="project" value="UniProtKB-KW"/>
</dbReference>
<dbReference type="OrthoDB" id="8830751at2759"/>
<keyword evidence="4" id="KW-0488">Methylation</keyword>
<dbReference type="Gene3D" id="3.40.50.300">
    <property type="entry name" value="P-loop containing nucleotide triphosphate hydrolases"/>
    <property type="match status" value="1"/>
</dbReference>
<dbReference type="SMART" id="SM00173">
    <property type="entry name" value="RAS"/>
    <property type="match status" value="1"/>
</dbReference>
<dbReference type="GO" id="GO:0005856">
    <property type="term" value="C:cytoskeleton"/>
    <property type="evidence" value="ECO:0007669"/>
    <property type="project" value="UniProtKB-SubCell"/>
</dbReference>
<feature type="non-terminal residue" evidence="16">
    <location>
        <position position="1"/>
    </location>
</feature>
<name>A0A7J5ZHE1_DISMA</name>
<evidence type="ECO:0000256" key="6">
    <source>
        <dbReference type="ARBA" id="ARBA00022741"/>
    </source>
</evidence>
<dbReference type="InterPro" id="IPR001806">
    <property type="entry name" value="Small_GTPase"/>
</dbReference>
<keyword evidence="8" id="KW-0472">Membrane</keyword>
<dbReference type="InterPro" id="IPR003578">
    <property type="entry name" value="Small_GTPase_Rho"/>
</dbReference>
<evidence type="ECO:0000313" key="16">
    <source>
        <dbReference type="EMBL" id="KAF3860399.1"/>
    </source>
</evidence>
<dbReference type="InterPro" id="IPR027417">
    <property type="entry name" value="P-loop_NTPase"/>
</dbReference>
<dbReference type="PRINTS" id="PR00449">
    <property type="entry name" value="RASTRNSFRMNG"/>
</dbReference>
<dbReference type="EMBL" id="JAAKFY010000002">
    <property type="protein sequence ID" value="KAF3860399.1"/>
    <property type="molecule type" value="Genomic_DNA"/>
</dbReference>
<evidence type="ECO:0000256" key="15">
    <source>
        <dbReference type="ARBA" id="ARBA00080574"/>
    </source>
</evidence>
<dbReference type="Proteomes" id="UP000518266">
    <property type="component" value="Unassembled WGS sequence"/>
</dbReference>
<evidence type="ECO:0000256" key="5">
    <source>
        <dbReference type="ARBA" id="ARBA00022490"/>
    </source>
</evidence>
<evidence type="ECO:0000256" key="2">
    <source>
        <dbReference type="ARBA" id="ARBA00004342"/>
    </source>
</evidence>
<dbReference type="PROSITE" id="PS51420">
    <property type="entry name" value="RHO"/>
    <property type="match status" value="1"/>
</dbReference>
<evidence type="ECO:0000256" key="9">
    <source>
        <dbReference type="ARBA" id="ARBA00023212"/>
    </source>
</evidence>
<dbReference type="NCBIfam" id="TIGR00231">
    <property type="entry name" value="small_GTP"/>
    <property type="match status" value="1"/>
</dbReference>
<comment type="function">
    <text evidence="12">Lacks intrinsic GTPase activity. Has a low affinity for GDP, and constitutively binds GTP. Controls rearrangements of the actin cytoskeleton. Induces the Rac-dependent neuritic process formation in part by disruption of the cortical actin filaments. Causes the formation of many neuritic processes from the cell body with disruption of the cortical actin filaments.</text>
</comment>
<keyword evidence="17" id="KW-1185">Reference proteome</keyword>
<evidence type="ECO:0000256" key="1">
    <source>
        <dbReference type="ARBA" id="ARBA00004245"/>
    </source>
</evidence>
<evidence type="ECO:0000256" key="10">
    <source>
        <dbReference type="ARBA" id="ARBA00023288"/>
    </source>
</evidence>
<dbReference type="SUPFAM" id="SSF52540">
    <property type="entry name" value="P-loop containing nucleoside triphosphate hydrolases"/>
    <property type="match status" value="1"/>
</dbReference>
<evidence type="ECO:0000313" key="17">
    <source>
        <dbReference type="Proteomes" id="UP000518266"/>
    </source>
</evidence>
<evidence type="ECO:0000256" key="14">
    <source>
        <dbReference type="ARBA" id="ARBA00076616"/>
    </source>
</evidence>
<dbReference type="FunFam" id="3.40.50.300:FF:000569">
    <property type="entry name" value="Rho-related GTP-binding protein Rho6"/>
    <property type="match status" value="1"/>
</dbReference>
<keyword evidence="5" id="KW-0963">Cytoplasm</keyword>
<sequence length="551" mass="62132">MLLVMKIKRNPRDADTPSTNQSRIVRAAQGRKAACGMESSYWLLLACIKSRSGKFNQINCEHTPRARHQEARSNWDDFCFVLLLVFHIFCYKDWIHINTMKERRNTQPLVVRCKLVLVGDVQCGKTAMLQVLAKDCYPETYVPTVFENYTACLELEEQRVELSLWDTSGSPYYDNVRPLCYSDSDAVLLCFDISRPDTVDGSLKKWKTEILDFCPSTRILLIGCKTDLRTDVCTLMELSNQKQTPITYEQGSAMAKQLGAEAYLECSAFTSEKSIHSVFRTAAMACINKLQPLPKSSPTRRLSKRLLHLPSKSDLISSTFKKEKAKSCSVIPFGLQSSHATPSPRLFGLGEGGWARWFYQGFLLNPSLTPPQTKHPQKRWTLRCPLAPEPFSAHPSFSTTVCLAFEQTISVKVCSSSYNFSPVNSMQLKWPVKVQSIERVVGQTTVRATTHSSSHCLSGEESRDNSCELRLLYRQQSNYLNQHGLLMHGCVALDSGTPQVSVEVKEALCIRHNFRNMHMSAALICLQTRHIWWLPAAEVSKTGLVPPSVAE</sequence>
<reference evidence="16 17" key="1">
    <citation type="submission" date="2020-03" db="EMBL/GenBank/DDBJ databases">
        <title>Dissostichus mawsoni Genome sequencing and assembly.</title>
        <authorList>
            <person name="Park H."/>
        </authorList>
    </citation>
    <scope>NUCLEOTIDE SEQUENCE [LARGE SCALE GENOMIC DNA]</scope>
    <source>
        <strain evidence="16">DM0001</strain>
        <tissue evidence="16">Muscle</tissue>
    </source>
</reference>
<comment type="subcellular location">
    <subcellularLocation>
        <location evidence="2">Cell membrane</location>
        <topology evidence="2">Lipid-anchor</topology>
        <orientation evidence="2">Cytoplasmic side</orientation>
    </subcellularLocation>
    <subcellularLocation>
        <location evidence="1">Cytoplasm</location>
        <location evidence="1">Cytoskeleton</location>
    </subcellularLocation>
</comment>
<evidence type="ECO:0000256" key="13">
    <source>
        <dbReference type="ARBA" id="ARBA00069390"/>
    </source>
</evidence>
<dbReference type="SMART" id="SM00175">
    <property type="entry name" value="RAB"/>
    <property type="match status" value="1"/>
</dbReference>
<dbReference type="CDD" id="cd04174">
    <property type="entry name" value="Rnd1_Rho6"/>
    <property type="match status" value="1"/>
</dbReference>
<keyword evidence="11" id="KW-0636">Prenylation</keyword>
<dbReference type="Pfam" id="PF00071">
    <property type="entry name" value="Ras"/>
    <property type="match status" value="1"/>
</dbReference>
<evidence type="ECO:0000256" key="3">
    <source>
        <dbReference type="ARBA" id="ARBA00022475"/>
    </source>
</evidence>
<accession>A0A7J5ZHE1</accession>
<keyword evidence="6" id="KW-0547">Nucleotide-binding</keyword>
<dbReference type="AlphaFoldDB" id="A0A7J5ZHE1"/>
<keyword evidence="7" id="KW-0342">GTP-binding</keyword>
<dbReference type="GO" id="GO:0005886">
    <property type="term" value="C:plasma membrane"/>
    <property type="evidence" value="ECO:0007669"/>
    <property type="project" value="UniProtKB-SubCell"/>
</dbReference>
<evidence type="ECO:0000256" key="11">
    <source>
        <dbReference type="ARBA" id="ARBA00023289"/>
    </source>
</evidence>
<evidence type="ECO:0000256" key="12">
    <source>
        <dbReference type="ARBA" id="ARBA00054800"/>
    </source>
</evidence>
<dbReference type="GO" id="GO:0007264">
    <property type="term" value="P:small GTPase-mediated signal transduction"/>
    <property type="evidence" value="ECO:0007669"/>
    <property type="project" value="InterPro"/>
</dbReference>
<gene>
    <name evidence="16" type="ORF">F7725_000654</name>
</gene>
<proteinExistence type="predicted"/>
<dbReference type="SMART" id="SM00174">
    <property type="entry name" value="RHO"/>
    <property type="match status" value="1"/>
</dbReference>
<comment type="caution">
    <text evidence="16">The sequence shown here is derived from an EMBL/GenBank/DDBJ whole genome shotgun (WGS) entry which is preliminary data.</text>
</comment>
<evidence type="ECO:0000256" key="8">
    <source>
        <dbReference type="ARBA" id="ARBA00023136"/>
    </source>
</evidence>
<keyword evidence="9" id="KW-0206">Cytoskeleton</keyword>
<dbReference type="GO" id="GO:0003924">
    <property type="term" value="F:GTPase activity"/>
    <property type="evidence" value="ECO:0007669"/>
    <property type="project" value="InterPro"/>
</dbReference>